<reference evidence="2 3" key="2">
    <citation type="submission" date="2016-01" db="EMBL/GenBank/DDBJ databases">
        <title>Microcella alkaliphila JAM AC0309 whole genome shotgun sequence.</title>
        <authorList>
            <person name="Kurata A."/>
            <person name="Hirose Y."/>
            <person name="Kishimoto N."/>
            <person name="Kobayashi T."/>
        </authorList>
    </citation>
    <scope>NUCLEOTIDE SEQUENCE [LARGE SCALE GENOMIC DNA]</scope>
    <source>
        <strain evidence="2 3">JAM AC0309</strain>
    </source>
</reference>
<feature type="domain" description="DUF2470" evidence="1">
    <location>
        <begin position="15"/>
        <end position="88"/>
    </location>
</feature>
<organism evidence="2 3">
    <name type="scientific">Microcella alkaliphila</name>
    <dbReference type="NCBI Taxonomy" id="279828"/>
    <lineage>
        <taxon>Bacteria</taxon>
        <taxon>Bacillati</taxon>
        <taxon>Actinomycetota</taxon>
        <taxon>Actinomycetes</taxon>
        <taxon>Micrococcales</taxon>
        <taxon>Microbacteriaceae</taxon>
        <taxon>Microcella</taxon>
    </lineage>
</organism>
<dbReference type="AlphaFoldDB" id="A0A0U4WUE1"/>
<evidence type="ECO:0000259" key="1">
    <source>
        <dbReference type="Pfam" id="PF10615"/>
    </source>
</evidence>
<gene>
    <name evidence="2" type="ORF">MalAC0309_0628</name>
</gene>
<dbReference type="InterPro" id="IPR019595">
    <property type="entry name" value="DUF2470"/>
</dbReference>
<dbReference type="KEGG" id="malk:MalAC0309_0628"/>
<dbReference type="Pfam" id="PF10615">
    <property type="entry name" value="DUF2470"/>
    <property type="match status" value="1"/>
</dbReference>
<dbReference type="InterPro" id="IPR037119">
    <property type="entry name" value="Haem_oxidase_HugZ-like_sf"/>
</dbReference>
<sequence length="103" mass="11574">MVAVTRFPDEIVHAVLHHMNDDHADDSLLISRAFGDRGATTARMVDVTPDAGFWVYTLGDDLGERALSVRWSGTISERPEIRREIVELYDRACSILGETPRPH</sequence>
<evidence type="ECO:0000313" key="2">
    <source>
        <dbReference type="EMBL" id="BAU31498.1"/>
    </source>
</evidence>
<dbReference type="EMBL" id="AP017315">
    <property type="protein sequence ID" value="BAU31498.1"/>
    <property type="molecule type" value="Genomic_DNA"/>
</dbReference>
<proteinExistence type="predicted"/>
<accession>A0A0U4WUE1</accession>
<dbReference type="Proteomes" id="UP000218965">
    <property type="component" value="Chromosome"/>
</dbReference>
<evidence type="ECO:0000313" key="3">
    <source>
        <dbReference type="Proteomes" id="UP000218965"/>
    </source>
</evidence>
<dbReference type="Gene3D" id="3.20.180.10">
    <property type="entry name" value="PNP-oxidase-like"/>
    <property type="match status" value="1"/>
</dbReference>
<name>A0A0U4WUE1_9MICO</name>
<protein>
    <recommendedName>
        <fullName evidence="1">DUF2470 domain-containing protein</fullName>
    </recommendedName>
</protein>
<reference evidence="3" key="1">
    <citation type="submission" date="2015-12" db="EMBL/GenBank/DDBJ databases">
        <authorList>
            <person name="Shamseldin A."/>
            <person name="Moawad H."/>
            <person name="Abd El-Rahim W.M."/>
            <person name="Sadowsky M.J."/>
        </authorList>
    </citation>
    <scope>NUCLEOTIDE SEQUENCE [LARGE SCALE GENOMIC DNA]</scope>
    <source>
        <strain evidence="3">JAM AC0309</strain>
    </source>
</reference>